<sequence>MNGSTKGPQAALIAENFPTRLCYSGASLGYQLTAIIAGGPAPLVSTWLLKTAGSSAAISLYVIVLGLISLAGTAMLKDRTEAPLE</sequence>
<comment type="subcellular location">
    <subcellularLocation>
        <location evidence="1">Cell membrane</location>
        <topology evidence="1">Multi-pass membrane protein</topology>
    </subcellularLocation>
</comment>
<dbReference type="Proteomes" id="UP000243024">
    <property type="component" value="Unassembled WGS sequence"/>
</dbReference>
<comment type="caution">
    <text evidence="5">The sequence shown here is derived from an EMBL/GenBank/DDBJ whole genome shotgun (WGS) entry which is preliminary data.</text>
</comment>
<reference evidence="5 6" key="1">
    <citation type="submission" date="2015-09" db="EMBL/GenBank/DDBJ databases">
        <title>Draft genome sequence of Hydrogenibacillus schlegelii DSM 2000.</title>
        <authorList>
            <person name="Hemp J."/>
        </authorList>
    </citation>
    <scope>NUCLEOTIDE SEQUENCE [LARGE SCALE GENOMIC DNA]</scope>
    <source>
        <strain evidence="5 6">MA 48</strain>
    </source>
</reference>
<evidence type="ECO:0000256" key="1">
    <source>
        <dbReference type="ARBA" id="ARBA00004651"/>
    </source>
</evidence>
<dbReference type="EMBL" id="JXBB01000063">
    <property type="protein sequence ID" value="OAR03285.1"/>
    <property type="molecule type" value="Genomic_DNA"/>
</dbReference>
<keyword evidence="3" id="KW-1003">Cell membrane</keyword>
<evidence type="ECO:0000313" key="6">
    <source>
        <dbReference type="Proteomes" id="UP000243024"/>
    </source>
</evidence>
<organism evidence="5 6">
    <name type="scientific">Hydrogenibacillus schlegelii</name>
    <name type="common">Bacillus schlegelii</name>
    <dbReference type="NCBI Taxonomy" id="1484"/>
    <lineage>
        <taxon>Bacteria</taxon>
        <taxon>Bacillati</taxon>
        <taxon>Bacillota</taxon>
        <taxon>Bacilli</taxon>
        <taxon>Bacillales</taxon>
        <taxon>Bacillales Family X. Incertae Sedis</taxon>
        <taxon>Hydrogenibacillus</taxon>
    </lineage>
</organism>
<evidence type="ECO:0000256" key="2">
    <source>
        <dbReference type="ARBA" id="ARBA00022448"/>
    </source>
</evidence>
<dbReference type="PANTHER" id="PTHR43045">
    <property type="entry name" value="SHIKIMATE TRANSPORTER"/>
    <property type="match status" value="1"/>
</dbReference>
<dbReference type="GO" id="GO:0005886">
    <property type="term" value="C:plasma membrane"/>
    <property type="evidence" value="ECO:0007669"/>
    <property type="project" value="UniProtKB-SubCell"/>
</dbReference>
<keyword evidence="4" id="KW-1133">Transmembrane helix</keyword>
<keyword evidence="6" id="KW-1185">Reference proteome</keyword>
<accession>A0A132N5Y7</accession>
<evidence type="ECO:0000313" key="5">
    <source>
        <dbReference type="EMBL" id="OAR03285.1"/>
    </source>
</evidence>
<dbReference type="InterPro" id="IPR036259">
    <property type="entry name" value="MFS_trans_sf"/>
</dbReference>
<evidence type="ECO:0000256" key="4">
    <source>
        <dbReference type="SAM" id="Phobius"/>
    </source>
</evidence>
<gene>
    <name evidence="5" type="ORF">SA87_03740</name>
</gene>
<feature type="transmembrane region" description="Helical" evidence="4">
    <location>
        <begin position="28"/>
        <end position="49"/>
    </location>
</feature>
<dbReference type="PANTHER" id="PTHR43045:SF1">
    <property type="entry name" value="SHIKIMATE TRANSPORTER"/>
    <property type="match status" value="1"/>
</dbReference>
<proteinExistence type="predicted"/>
<keyword evidence="4" id="KW-0472">Membrane</keyword>
<name>A0A132N5Y7_HYDSH</name>
<dbReference type="SUPFAM" id="SSF103473">
    <property type="entry name" value="MFS general substrate transporter"/>
    <property type="match status" value="1"/>
</dbReference>
<dbReference type="RefSeq" id="WP_066203360.1">
    <property type="nucleotide sequence ID" value="NZ_CBCSAS010000032.1"/>
</dbReference>
<keyword evidence="2" id="KW-0813">Transport</keyword>
<dbReference type="STRING" id="1484.SA87_03740"/>
<evidence type="ECO:0000256" key="3">
    <source>
        <dbReference type="ARBA" id="ARBA00022475"/>
    </source>
</evidence>
<protein>
    <submittedName>
        <fullName evidence="5">Uncharacterized protein</fullName>
    </submittedName>
</protein>
<keyword evidence="4" id="KW-0812">Transmembrane</keyword>
<feature type="transmembrane region" description="Helical" evidence="4">
    <location>
        <begin position="56"/>
        <end position="76"/>
    </location>
</feature>
<dbReference type="AlphaFoldDB" id="A0A132N5Y7"/>